<organism evidence="3">
    <name type="scientific">Cyanobacterium aponinum AL20115</name>
    <dbReference type="NCBI Taxonomy" id="3090662"/>
    <lineage>
        <taxon>Bacteria</taxon>
        <taxon>Bacillati</taxon>
        <taxon>Cyanobacteriota</taxon>
        <taxon>Cyanophyceae</taxon>
        <taxon>Oscillatoriophycideae</taxon>
        <taxon>Chroococcales</taxon>
        <taxon>Geminocystaceae</taxon>
        <taxon>Cyanobacterium</taxon>
    </lineage>
</organism>
<feature type="compositionally biased region" description="Polar residues" evidence="1">
    <location>
        <begin position="110"/>
        <end position="143"/>
    </location>
</feature>
<evidence type="ECO:0000313" key="3">
    <source>
        <dbReference type="EMBL" id="WPF88752.1"/>
    </source>
</evidence>
<keyword evidence="2" id="KW-0812">Transmembrane</keyword>
<keyword evidence="2" id="KW-1133">Transmembrane helix</keyword>
<dbReference type="AlphaFoldDB" id="A0AAF0ZEP8"/>
<evidence type="ECO:0000256" key="2">
    <source>
        <dbReference type="SAM" id="Phobius"/>
    </source>
</evidence>
<sequence>MNQLSIFKVFHWKPIFITFWVCFLGIITENVAIQAGEAKITGSAGFHIDADNNVKGVVVGIAVGKNDAFSRAFYDPNTNQLSTVSIGSGGLINIMGETSIGIDSIKDTLDSNPSQPQTTSVSDSGQLQINNSSGTANIQLNAQ</sequence>
<dbReference type="EMBL" id="CP138348">
    <property type="protein sequence ID" value="WPF88752.1"/>
    <property type="molecule type" value="Genomic_DNA"/>
</dbReference>
<protein>
    <submittedName>
        <fullName evidence="3">Uncharacterized protein</fullName>
    </submittedName>
</protein>
<accession>A0AAF0ZEP8</accession>
<reference evidence="3" key="1">
    <citation type="submission" date="2023-11" db="EMBL/GenBank/DDBJ databases">
        <title>Genome sequence of Cyanobacterium aponinum BCRC AL20115.</title>
        <authorList>
            <person name="Chang H.-Y."/>
            <person name="Lin K.-M."/>
            <person name="Hsueh H.-T."/>
            <person name="Chu H.-A."/>
            <person name="Kuo C.-H."/>
        </authorList>
    </citation>
    <scope>NUCLEOTIDE SEQUENCE</scope>
    <source>
        <strain evidence="3">AL20115</strain>
    </source>
</reference>
<dbReference type="RefSeq" id="WP_320001601.1">
    <property type="nucleotide sequence ID" value="NZ_CP138348.1"/>
</dbReference>
<evidence type="ECO:0000256" key="1">
    <source>
        <dbReference type="SAM" id="MobiDB-lite"/>
    </source>
</evidence>
<name>A0AAF0ZEP8_9CHRO</name>
<gene>
    <name evidence="3" type="ORF">SAY89_00310</name>
</gene>
<feature type="transmembrane region" description="Helical" evidence="2">
    <location>
        <begin position="12"/>
        <end position="33"/>
    </location>
</feature>
<keyword evidence="2" id="KW-0472">Membrane</keyword>
<feature type="region of interest" description="Disordered" evidence="1">
    <location>
        <begin position="107"/>
        <end position="143"/>
    </location>
</feature>
<proteinExistence type="predicted"/>